<evidence type="ECO:0000313" key="4">
    <source>
        <dbReference type="Proteomes" id="UP000017396"/>
    </source>
</evidence>
<dbReference type="Proteomes" id="UP000017396">
    <property type="component" value="Chromosome"/>
</dbReference>
<gene>
    <name evidence="3" type="ORF">GKIL_2324</name>
</gene>
<protein>
    <submittedName>
        <fullName evidence="3">Uncharacterized protein</fullName>
    </submittedName>
</protein>
<name>U5QLL1_GLOK1</name>
<keyword evidence="2" id="KW-0472">Membrane</keyword>
<accession>U5QLL1</accession>
<dbReference type="RefSeq" id="WP_023173738.1">
    <property type="nucleotide sequence ID" value="NC_022600.1"/>
</dbReference>
<sequence>MDLQNRRTNLLLLTVLLLTAMLVAGVMVLIFQERQSPGPVKSAQSGSLKVQTIQKWLRQLPDQVQLEKARTLAAGGQSADLLAAVGQLSAVGRESPVYLEAQQKMRLWNRQVLEKARKEAESPSPRALQAAIALAVRIPAATPGYEQAQAQARQWQQALNSATAVATAAPPAPPPLISAPSPQGRPAPRSQPAPSLKESDLEDEQLVDGVTLSAIRVRVLQSGEFRITAQLANNSTQRYVFLPGFIKLTDGNNTDMSAKIKLSSPDGIVDPEGVVRLTIIGQGGWQPPYRLAINEMRPITGQPRNFNLLIAP</sequence>
<evidence type="ECO:0000256" key="2">
    <source>
        <dbReference type="SAM" id="Phobius"/>
    </source>
</evidence>
<proteinExistence type="predicted"/>
<dbReference type="KEGG" id="glj:GKIL_2324"/>
<evidence type="ECO:0000256" key="1">
    <source>
        <dbReference type="SAM" id="MobiDB-lite"/>
    </source>
</evidence>
<dbReference type="HOGENOM" id="CLU_890711_0_0_3"/>
<keyword evidence="2" id="KW-1133">Transmembrane helix</keyword>
<dbReference type="EMBL" id="CP003587">
    <property type="protein sequence ID" value="AGY58570.1"/>
    <property type="molecule type" value="Genomic_DNA"/>
</dbReference>
<dbReference type="AlphaFoldDB" id="U5QLL1"/>
<dbReference type="OrthoDB" id="503367at2"/>
<keyword evidence="2" id="KW-0812">Transmembrane</keyword>
<reference evidence="3 4" key="1">
    <citation type="journal article" date="2013" name="PLoS ONE">
        <title>Cultivation and Complete Genome Sequencing of Gloeobacter kilaueensis sp. nov., from a Lava Cave in Kilauea Caldera, Hawai'i.</title>
        <authorList>
            <person name="Saw J.H."/>
            <person name="Schatz M."/>
            <person name="Brown M.V."/>
            <person name="Kunkel D.D."/>
            <person name="Foster J.S."/>
            <person name="Shick H."/>
            <person name="Christensen S."/>
            <person name="Hou S."/>
            <person name="Wan X."/>
            <person name="Donachie S.P."/>
        </authorList>
    </citation>
    <scope>NUCLEOTIDE SEQUENCE [LARGE SCALE GENOMIC DNA]</scope>
    <source>
        <strain evidence="4">JS</strain>
    </source>
</reference>
<organism evidence="3 4">
    <name type="scientific">Gloeobacter kilaueensis (strain ATCC BAA-2537 / CCAP 1431/1 / ULC 316 / JS1)</name>
    <dbReference type="NCBI Taxonomy" id="1183438"/>
    <lineage>
        <taxon>Bacteria</taxon>
        <taxon>Bacillati</taxon>
        <taxon>Cyanobacteriota</taxon>
        <taxon>Cyanophyceae</taxon>
        <taxon>Gloeobacterales</taxon>
        <taxon>Gloeobacteraceae</taxon>
        <taxon>Gloeobacter</taxon>
    </lineage>
</organism>
<evidence type="ECO:0000313" key="3">
    <source>
        <dbReference type="EMBL" id="AGY58570.1"/>
    </source>
</evidence>
<feature type="region of interest" description="Disordered" evidence="1">
    <location>
        <begin position="162"/>
        <end position="202"/>
    </location>
</feature>
<dbReference type="STRING" id="1183438.GKIL_2324"/>
<keyword evidence="4" id="KW-1185">Reference proteome</keyword>
<feature type="compositionally biased region" description="Pro residues" evidence="1">
    <location>
        <begin position="170"/>
        <end position="191"/>
    </location>
</feature>
<feature type="transmembrane region" description="Helical" evidence="2">
    <location>
        <begin position="12"/>
        <end position="31"/>
    </location>
</feature>